<evidence type="ECO:0000313" key="11">
    <source>
        <dbReference type="Proteomes" id="UP001642360"/>
    </source>
</evidence>
<dbReference type="Gene3D" id="3.30.40.10">
    <property type="entry name" value="Zinc/RING finger domain, C3HC4 (zinc finger)"/>
    <property type="match status" value="2"/>
</dbReference>
<dbReference type="SMART" id="SM00249">
    <property type="entry name" value="PHD"/>
    <property type="match status" value="2"/>
</dbReference>
<keyword evidence="11" id="KW-1185">Reference proteome</keyword>
<dbReference type="InterPro" id="IPR013083">
    <property type="entry name" value="Znf_RING/FYVE/PHD"/>
</dbReference>
<feature type="domain" description="N-acetyltransferase" evidence="9">
    <location>
        <begin position="740"/>
        <end position="890"/>
    </location>
</feature>
<feature type="domain" description="PHD-type" evidence="8">
    <location>
        <begin position="597"/>
        <end position="642"/>
    </location>
</feature>
<evidence type="ECO:0000256" key="3">
    <source>
        <dbReference type="ARBA" id="ARBA00022771"/>
    </source>
</evidence>
<dbReference type="Proteomes" id="UP001642360">
    <property type="component" value="Unassembled WGS sequence"/>
</dbReference>
<dbReference type="InterPro" id="IPR000182">
    <property type="entry name" value="GNAT_dom"/>
</dbReference>
<evidence type="ECO:0000259" key="8">
    <source>
        <dbReference type="PROSITE" id="PS50016"/>
    </source>
</evidence>
<dbReference type="GO" id="GO:0008270">
    <property type="term" value="F:zinc ion binding"/>
    <property type="evidence" value="ECO:0007669"/>
    <property type="project" value="UniProtKB-KW"/>
</dbReference>
<dbReference type="InterPro" id="IPR059153">
    <property type="entry name" value="NSD_PHD-1st"/>
</dbReference>
<dbReference type="SUPFAM" id="SSF55729">
    <property type="entry name" value="Acyl-CoA N-acyltransferases (Nat)"/>
    <property type="match status" value="1"/>
</dbReference>
<sequence>HYNRFYQKLKSWGDLERKGQSLMEFSGSVLDSTLKPESCISDSCPTDEHSRISSNENSEGFSRIKSKKPTRMIKHSTKRKRLEWLPAGPDLVPEAEFCPEAITEYTNKSKLEMPSSILALKARKHLSYLGWKIEFVRENDKPKLRYISHDGKCYHSLRQLCLDLRDPGSAPISQDEQSSDVPSRGGRVSSPLSTKNPLLCKEAPKANMVSHLNAVVVEPEYCPQAVEEYYLEGSEDNNGGRVVKRDVKLGGMTLKAKKHLLAMGWSLHYVRKRGGRELRYCCPSGRVFYSLRTACKFCIDEGGHSSSDTKVHNSERRQNINVSKEGKGQLAVEGSSIPQTEIEGSLVAVEVSSTLRMQIQGSLVAVEGSSPPLMEIEGSSVSGNAIPEKQATGSSCKRLSMELGELCNGKGIQKLKKRRKFDVLDSASPSKQTITNADSTLKRKGKDCRALIKQRNNMDGDFSACVVQSRKRAREVAIPSSSHHHTPRTVLSWLIDNNVVFPRAKVCYRGRKDGCPMAKGRITRDGIKCSCCQKVFTLSKFEAHAGGTNHRPSANIFLEDGRSLLQCQLQLKRNNNQRSVRTEPRGMKGTRHDISNDYICSVCHEGGDLILCDQCPSAFHTICLGLKDVPDGDWFCPPCCCGICGQSRFNKDPKRFTDNSGLNCDQCEHQYHIGCLRKKGLIKVDCTDKENWFCTEKCEKIFLELQRLLGKPIPVGSDNLTWTLLKYVKSDGCDHSATDAEASVENYSKLNVALGVIHECFWPVKEPLTRRDLVEDVVFSTGSELNRLNFRGFYTVVLERNDELITVATVRVLGEKVAEVPLVATRFQYRRLGMCQILMDELEKKLKGLGVERLVLPAIPSVLNTWTSSFGFSKMTEAEKLSFLDFTFLNFQGTTMCQKMLLDIPPNDSRTRLL</sequence>
<evidence type="ECO:0000256" key="1">
    <source>
        <dbReference type="ARBA" id="ARBA00004123"/>
    </source>
</evidence>
<dbReference type="InterPro" id="IPR042163">
    <property type="entry name" value="PHF12"/>
</dbReference>
<feature type="region of interest" description="Disordered" evidence="7">
    <location>
        <begin position="168"/>
        <end position="193"/>
    </location>
</feature>
<feature type="compositionally biased region" description="Polar residues" evidence="7">
    <location>
        <begin position="171"/>
        <end position="181"/>
    </location>
</feature>
<dbReference type="Pfam" id="PF23209">
    <property type="entry name" value="IDM1_C"/>
    <property type="match status" value="1"/>
</dbReference>
<dbReference type="Pfam" id="PF16135">
    <property type="entry name" value="TDBD"/>
    <property type="match status" value="1"/>
</dbReference>
<dbReference type="SUPFAM" id="SSF57903">
    <property type="entry name" value="FYVE/PHD zinc finger"/>
    <property type="match status" value="1"/>
</dbReference>
<gene>
    <name evidence="10" type="ORF">ILEXP_LOCUS17253</name>
</gene>
<dbReference type="InterPro" id="IPR001965">
    <property type="entry name" value="Znf_PHD"/>
</dbReference>
<dbReference type="Gene3D" id="3.40.630.30">
    <property type="match status" value="1"/>
</dbReference>
<evidence type="ECO:0000256" key="6">
    <source>
        <dbReference type="PROSITE-ProRule" id="PRU00146"/>
    </source>
</evidence>
<dbReference type="AlphaFoldDB" id="A0ABC8S0A0"/>
<comment type="caution">
    <text evidence="10">The sequence shown here is derived from an EMBL/GenBank/DDBJ whole genome shotgun (WGS) entry which is preliminary data.</text>
</comment>
<dbReference type="InterPro" id="IPR056511">
    <property type="entry name" value="IDM1_C"/>
</dbReference>
<keyword evidence="2" id="KW-0479">Metal-binding</keyword>
<dbReference type="InterPro" id="IPR016181">
    <property type="entry name" value="Acyl_CoA_acyltransferase"/>
</dbReference>
<proteinExistence type="predicted"/>
<evidence type="ECO:0000256" key="5">
    <source>
        <dbReference type="ARBA" id="ARBA00023242"/>
    </source>
</evidence>
<protein>
    <submittedName>
        <fullName evidence="10">Uncharacterized protein</fullName>
    </submittedName>
</protein>
<dbReference type="PANTHER" id="PTHR46309:SF12">
    <property type="entry name" value="GB|AAC80581.1"/>
    <property type="match status" value="1"/>
</dbReference>
<evidence type="ECO:0000256" key="4">
    <source>
        <dbReference type="ARBA" id="ARBA00022833"/>
    </source>
</evidence>
<dbReference type="PROSITE" id="PS50016">
    <property type="entry name" value="ZF_PHD_2"/>
    <property type="match status" value="1"/>
</dbReference>
<keyword evidence="3 6" id="KW-0863">Zinc-finger</keyword>
<dbReference type="Pfam" id="PF22970">
    <property type="entry name" value="DUF7028"/>
    <property type="match status" value="2"/>
</dbReference>
<dbReference type="InterPro" id="IPR054292">
    <property type="entry name" value="DUF7028"/>
</dbReference>
<dbReference type="Pfam" id="PF23011">
    <property type="entry name" value="PHD-1st_NSD"/>
    <property type="match status" value="1"/>
</dbReference>
<keyword evidence="4" id="KW-0862">Zinc</keyword>
<evidence type="ECO:0000256" key="7">
    <source>
        <dbReference type="SAM" id="MobiDB-lite"/>
    </source>
</evidence>
<dbReference type="GO" id="GO:0005634">
    <property type="term" value="C:nucleus"/>
    <property type="evidence" value="ECO:0007669"/>
    <property type="project" value="UniProtKB-SubCell"/>
</dbReference>
<dbReference type="InterPro" id="IPR019787">
    <property type="entry name" value="Znf_PHD-finger"/>
</dbReference>
<dbReference type="PROSITE" id="PS51186">
    <property type="entry name" value="GNAT"/>
    <property type="match status" value="1"/>
</dbReference>
<evidence type="ECO:0000313" key="10">
    <source>
        <dbReference type="EMBL" id="CAK9149220.1"/>
    </source>
</evidence>
<dbReference type="CDD" id="cd04301">
    <property type="entry name" value="NAT_SF"/>
    <property type="match status" value="1"/>
</dbReference>
<name>A0ABC8S0A0_9AQUA</name>
<evidence type="ECO:0000259" key="9">
    <source>
        <dbReference type="PROSITE" id="PS51186"/>
    </source>
</evidence>
<keyword evidence="5" id="KW-0539">Nucleus</keyword>
<reference evidence="10 11" key="1">
    <citation type="submission" date="2024-02" db="EMBL/GenBank/DDBJ databases">
        <authorList>
            <person name="Vignale AGUSTIN F."/>
            <person name="Sosa J E."/>
            <person name="Modenutti C."/>
        </authorList>
    </citation>
    <scope>NUCLEOTIDE SEQUENCE [LARGE SCALE GENOMIC DNA]</scope>
</reference>
<dbReference type="InterPro" id="IPR011011">
    <property type="entry name" value="Znf_FYVE_PHD"/>
</dbReference>
<organism evidence="10 11">
    <name type="scientific">Ilex paraguariensis</name>
    <name type="common">yerba mate</name>
    <dbReference type="NCBI Taxonomy" id="185542"/>
    <lineage>
        <taxon>Eukaryota</taxon>
        <taxon>Viridiplantae</taxon>
        <taxon>Streptophyta</taxon>
        <taxon>Embryophyta</taxon>
        <taxon>Tracheophyta</taxon>
        <taxon>Spermatophyta</taxon>
        <taxon>Magnoliopsida</taxon>
        <taxon>eudicotyledons</taxon>
        <taxon>Gunneridae</taxon>
        <taxon>Pentapetalae</taxon>
        <taxon>asterids</taxon>
        <taxon>campanulids</taxon>
        <taxon>Aquifoliales</taxon>
        <taxon>Aquifoliaceae</taxon>
        <taxon>Ilex</taxon>
    </lineage>
</organism>
<dbReference type="PANTHER" id="PTHR46309">
    <property type="entry name" value="PHD FINGER PROTEIN 12"/>
    <property type="match status" value="1"/>
</dbReference>
<accession>A0ABC8S0A0</accession>
<comment type="subcellular location">
    <subcellularLocation>
        <location evidence="1">Nucleus</location>
    </subcellularLocation>
</comment>
<evidence type="ECO:0000256" key="2">
    <source>
        <dbReference type="ARBA" id="ARBA00022723"/>
    </source>
</evidence>
<dbReference type="InterPro" id="IPR032308">
    <property type="entry name" value="TDBD"/>
</dbReference>
<feature type="non-terminal residue" evidence="10">
    <location>
        <position position="1"/>
    </location>
</feature>
<dbReference type="EMBL" id="CAUOFW020001848">
    <property type="protein sequence ID" value="CAK9149220.1"/>
    <property type="molecule type" value="Genomic_DNA"/>
</dbReference>